<dbReference type="InterPro" id="IPR040051">
    <property type="entry name" value="SECISBP2"/>
</dbReference>
<feature type="domain" description="Ribosomal protein eL8/eL30/eS12/Gadd45" evidence="2">
    <location>
        <begin position="334"/>
        <end position="433"/>
    </location>
</feature>
<gene>
    <name evidence="3" type="ORF">ASTO00021_LOCUS9848</name>
</gene>
<dbReference type="GO" id="GO:1990904">
    <property type="term" value="C:ribonucleoprotein complex"/>
    <property type="evidence" value="ECO:0007669"/>
    <property type="project" value="TreeGrafter"/>
</dbReference>
<evidence type="ECO:0000313" key="3">
    <source>
        <dbReference type="EMBL" id="CAE0439666.1"/>
    </source>
</evidence>
<protein>
    <recommendedName>
        <fullName evidence="2">Ribosomal protein eL8/eL30/eS12/Gadd45 domain-containing protein</fullName>
    </recommendedName>
</protein>
<feature type="region of interest" description="Disordered" evidence="1">
    <location>
        <begin position="59"/>
        <end position="128"/>
    </location>
</feature>
<dbReference type="GO" id="GO:0043021">
    <property type="term" value="F:ribonucleoprotein complex binding"/>
    <property type="evidence" value="ECO:0007669"/>
    <property type="project" value="TreeGrafter"/>
</dbReference>
<dbReference type="Pfam" id="PF01248">
    <property type="entry name" value="Ribosomal_L7Ae"/>
    <property type="match status" value="1"/>
</dbReference>
<feature type="region of interest" description="Disordered" evidence="1">
    <location>
        <begin position="1"/>
        <end position="45"/>
    </location>
</feature>
<dbReference type="GO" id="GO:0003730">
    <property type="term" value="F:mRNA 3'-UTR binding"/>
    <property type="evidence" value="ECO:0007669"/>
    <property type="project" value="TreeGrafter"/>
</dbReference>
<feature type="region of interest" description="Disordered" evidence="1">
    <location>
        <begin position="512"/>
        <end position="549"/>
    </location>
</feature>
<feature type="compositionally biased region" description="Polar residues" evidence="1">
    <location>
        <begin position="536"/>
        <end position="549"/>
    </location>
</feature>
<dbReference type="EMBL" id="HBIN01013053">
    <property type="protein sequence ID" value="CAE0439666.1"/>
    <property type="molecule type" value="Transcribed_RNA"/>
</dbReference>
<dbReference type="PANTHER" id="PTHR13284">
    <property type="entry name" value="GH01354P"/>
    <property type="match status" value="1"/>
</dbReference>
<dbReference type="Gene3D" id="3.30.1330.30">
    <property type="match status" value="1"/>
</dbReference>
<dbReference type="AlphaFoldDB" id="A0A7S3LR76"/>
<reference evidence="3" key="1">
    <citation type="submission" date="2021-01" db="EMBL/GenBank/DDBJ databases">
        <authorList>
            <person name="Corre E."/>
            <person name="Pelletier E."/>
            <person name="Niang G."/>
            <person name="Scheremetjew M."/>
            <person name="Finn R."/>
            <person name="Kale V."/>
            <person name="Holt S."/>
            <person name="Cochrane G."/>
            <person name="Meng A."/>
            <person name="Brown T."/>
            <person name="Cohen L."/>
        </authorList>
    </citation>
    <scope>NUCLEOTIDE SEQUENCE</scope>
    <source>
        <strain evidence="3">GSBS06</strain>
    </source>
</reference>
<feature type="compositionally biased region" description="Polar residues" evidence="1">
    <location>
        <begin position="12"/>
        <end position="24"/>
    </location>
</feature>
<organism evidence="3">
    <name type="scientific">Aplanochytrium stocchinoi</name>
    <dbReference type="NCBI Taxonomy" id="215587"/>
    <lineage>
        <taxon>Eukaryota</taxon>
        <taxon>Sar</taxon>
        <taxon>Stramenopiles</taxon>
        <taxon>Bigyra</taxon>
        <taxon>Labyrinthulomycetes</taxon>
        <taxon>Thraustochytrida</taxon>
        <taxon>Thraustochytriidae</taxon>
        <taxon>Aplanochytrium</taxon>
    </lineage>
</organism>
<dbReference type="InterPro" id="IPR004038">
    <property type="entry name" value="Ribosomal_eL8/eL30/eS12/Gad45"/>
</dbReference>
<feature type="compositionally biased region" description="Basic and acidic residues" evidence="1">
    <location>
        <begin position="512"/>
        <end position="523"/>
    </location>
</feature>
<evidence type="ECO:0000259" key="2">
    <source>
        <dbReference type="Pfam" id="PF01248"/>
    </source>
</evidence>
<dbReference type="GO" id="GO:0035368">
    <property type="term" value="F:selenocysteine insertion sequence binding"/>
    <property type="evidence" value="ECO:0007669"/>
    <property type="project" value="InterPro"/>
</dbReference>
<dbReference type="SUPFAM" id="SSF55315">
    <property type="entry name" value="L30e-like"/>
    <property type="match status" value="1"/>
</dbReference>
<accession>A0A7S3LR76</accession>
<feature type="compositionally biased region" description="Basic residues" evidence="1">
    <location>
        <begin position="524"/>
        <end position="535"/>
    </location>
</feature>
<name>A0A7S3LR76_9STRA</name>
<proteinExistence type="predicted"/>
<feature type="region of interest" description="Disordered" evidence="1">
    <location>
        <begin position="578"/>
        <end position="602"/>
    </location>
</feature>
<dbReference type="PANTHER" id="PTHR13284:SF4">
    <property type="entry name" value="C2H2-TYPE DOMAIN-CONTAINING PROTEIN"/>
    <property type="match status" value="1"/>
</dbReference>
<evidence type="ECO:0000256" key="1">
    <source>
        <dbReference type="SAM" id="MobiDB-lite"/>
    </source>
</evidence>
<dbReference type="InterPro" id="IPR029064">
    <property type="entry name" value="Ribosomal_eL30-like_sf"/>
</dbReference>
<dbReference type="GO" id="GO:0005739">
    <property type="term" value="C:mitochondrion"/>
    <property type="evidence" value="ECO:0007669"/>
    <property type="project" value="TreeGrafter"/>
</dbReference>
<sequence>MGKPPKPKSKAAENTTAVWSTVSRQSKKSKRTGDERVRETAVPLDVKPKLAQSWANIAAGVGGSSNAIGDEKKTPRSWSGVAAGTQTAKSNKKSIAAKGKENPGKRKVKPSGPSSLFDFIAQPKPKPKQQLHHATLQQRSQVKHIDHALDGKKPKIATDKSKEVGLRKKGDKKKHLSTLKKKVLKERKFRAYLEHPEIAPYPLQFHPSLLGFVKREFNASNQDDVEDGEIDYVCAPDPLSSHPVFFFHHHRLVMPNEAEAPPGVGDVIPKSETLDSEQTKTPNSKNPLEIVKVANVYSIREYVTQALDHNLDEVVSEMVKTLYELQRRQYLKDPSKSKARRRLVMGMREVRRGVKSGNLKCIIVASNIDQGSGGMIRGGIDDNIRGILELCEPNAEESEMGKNPTPVIFALNKSKLGEAVGKRIKISTIGIQSVDGAYEDYRNSISLSKSLKSIWDELVQKEARTKNWVRCQKCALIIEHTYHHCTDCKKSWCSRCNRSNIDTNVPCDMKMKKQERLKEDNERKKKTKKPTKRNGRSPQDATPISMDSNDITAIGCRDSVVRIARTVPRSVFMDSNEVPADRASASRRKKHIRGGSGKGLNVNAREFVPQGIT</sequence>